<protein>
    <recommendedName>
        <fullName evidence="5">Lipoprotein</fullName>
    </recommendedName>
</protein>
<dbReference type="STRING" id="661478.OP10G_3916"/>
<feature type="chain" id="PRO_5001651972" description="Lipoprotein" evidence="2">
    <location>
        <begin position="20"/>
        <end position="88"/>
    </location>
</feature>
<name>A0A068NYR5_FIMGI</name>
<feature type="compositionally biased region" description="Low complexity" evidence="1">
    <location>
        <begin position="31"/>
        <end position="45"/>
    </location>
</feature>
<dbReference type="EMBL" id="CP007139">
    <property type="protein sequence ID" value="AIE87284.1"/>
    <property type="molecule type" value="Genomic_DNA"/>
</dbReference>
<keyword evidence="2" id="KW-0732">Signal</keyword>
<evidence type="ECO:0008006" key="5">
    <source>
        <dbReference type="Google" id="ProtNLM"/>
    </source>
</evidence>
<dbReference type="Proteomes" id="UP000027982">
    <property type="component" value="Chromosome"/>
</dbReference>
<evidence type="ECO:0000313" key="3">
    <source>
        <dbReference type="EMBL" id="AIE87284.1"/>
    </source>
</evidence>
<organism evidence="3 4">
    <name type="scientific">Fimbriimonas ginsengisoli Gsoil 348</name>
    <dbReference type="NCBI Taxonomy" id="661478"/>
    <lineage>
        <taxon>Bacteria</taxon>
        <taxon>Bacillati</taxon>
        <taxon>Armatimonadota</taxon>
        <taxon>Fimbriimonadia</taxon>
        <taxon>Fimbriimonadales</taxon>
        <taxon>Fimbriimonadaceae</taxon>
        <taxon>Fimbriimonas</taxon>
    </lineage>
</organism>
<evidence type="ECO:0000256" key="1">
    <source>
        <dbReference type="SAM" id="MobiDB-lite"/>
    </source>
</evidence>
<feature type="region of interest" description="Disordered" evidence="1">
    <location>
        <begin position="24"/>
        <end position="88"/>
    </location>
</feature>
<gene>
    <name evidence="3" type="ORF">OP10G_3916</name>
</gene>
<accession>A0A068NYR5</accession>
<dbReference type="HOGENOM" id="CLU_2464510_0_0_0"/>
<feature type="compositionally biased region" description="Basic and acidic residues" evidence="1">
    <location>
        <begin position="69"/>
        <end position="82"/>
    </location>
</feature>
<reference evidence="3 4" key="1">
    <citation type="journal article" date="2014" name="PLoS ONE">
        <title>The first complete genome sequence of the class fimbriimonadia in the phylum armatimonadetes.</title>
        <authorList>
            <person name="Hu Z.Y."/>
            <person name="Wang Y.Z."/>
            <person name="Im W.T."/>
            <person name="Wang S.Y."/>
            <person name="Zhao G.P."/>
            <person name="Zheng H.J."/>
            <person name="Quan Z.X."/>
        </authorList>
    </citation>
    <scope>NUCLEOTIDE SEQUENCE [LARGE SCALE GENOMIC DNA]</scope>
    <source>
        <strain evidence="3">Gsoil 348</strain>
    </source>
</reference>
<dbReference type="RefSeq" id="WP_025228805.1">
    <property type="nucleotide sequence ID" value="NZ_CP007139.1"/>
</dbReference>
<feature type="signal peptide" evidence="2">
    <location>
        <begin position="1"/>
        <end position="19"/>
    </location>
</feature>
<dbReference type="AlphaFoldDB" id="A0A068NYR5"/>
<dbReference type="KEGG" id="fgi:OP10G_3916"/>
<evidence type="ECO:0000256" key="2">
    <source>
        <dbReference type="SAM" id="SignalP"/>
    </source>
</evidence>
<evidence type="ECO:0000313" key="4">
    <source>
        <dbReference type="Proteomes" id="UP000027982"/>
    </source>
</evidence>
<keyword evidence="4" id="KW-1185">Reference proteome</keyword>
<sequence>MTKRIISLAILALSATYVAGCAKPEEPVVTTPPATAGTASTTPDTKPANGGQVFNTPPAEGTQGGYRIAPKDPNDPHFKQDPKLAGGG</sequence>
<proteinExistence type="predicted"/>